<dbReference type="InterPro" id="IPR011990">
    <property type="entry name" value="TPR-like_helical_dom_sf"/>
</dbReference>
<dbReference type="PANTHER" id="PTHR12197:SF251">
    <property type="entry name" value="EG:BACR7C10.4 PROTEIN"/>
    <property type="match status" value="1"/>
</dbReference>
<dbReference type="Gene3D" id="2.170.270.10">
    <property type="entry name" value="SET domain"/>
    <property type="match status" value="1"/>
</dbReference>
<dbReference type="Proteomes" id="UP000053105">
    <property type="component" value="Unassembled WGS sequence"/>
</dbReference>
<dbReference type="Gene3D" id="1.25.40.10">
    <property type="entry name" value="Tetratricopeptide repeat domain"/>
    <property type="match status" value="1"/>
</dbReference>
<dbReference type="AlphaFoldDB" id="A0A0M9A7Z6"/>
<dbReference type="Gene3D" id="1.10.220.160">
    <property type="match status" value="1"/>
</dbReference>
<protein>
    <submittedName>
        <fullName evidence="1">SET and MYND domain-containing protein 3</fullName>
    </submittedName>
</protein>
<dbReference type="GO" id="GO:0005634">
    <property type="term" value="C:nucleus"/>
    <property type="evidence" value="ECO:0007669"/>
    <property type="project" value="TreeGrafter"/>
</dbReference>
<dbReference type="OrthoDB" id="265717at2759"/>
<organism evidence="1 2">
    <name type="scientific">Melipona quadrifasciata</name>
    <dbReference type="NCBI Taxonomy" id="166423"/>
    <lineage>
        <taxon>Eukaryota</taxon>
        <taxon>Metazoa</taxon>
        <taxon>Ecdysozoa</taxon>
        <taxon>Arthropoda</taxon>
        <taxon>Hexapoda</taxon>
        <taxon>Insecta</taxon>
        <taxon>Pterygota</taxon>
        <taxon>Neoptera</taxon>
        <taxon>Endopterygota</taxon>
        <taxon>Hymenoptera</taxon>
        <taxon>Apocrita</taxon>
        <taxon>Aculeata</taxon>
        <taxon>Apoidea</taxon>
        <taxon>Anthophila</taxon>
        <taxon>Apidae</taxon>
        <taxon>Melipona</taxon>
    </lineage>
</organism>
<dbReference type="STRING" id="166423.A0A0M9A7Z6"/>
<dbReference type="InterPro" id="IPR046341">
    <property type="entry name" value="SET_dom_sf"/>
</dbReference>
<proteinExistence type="predicted"/>
<dbReference type="Gene3D" id="1.25.40.970">
    <property type="match status" value="1"/>
</dbReference>
<dbReference type="Gene3D" id="6.10.140.2220">
    <property type="match status" value="1"/>
</dbReference>
<evidence type="ECO:0000313" key="2">
    <source>
        <dbReference type="Proteomes" id="UP000053105"/>
    </source>
</evidence>
<keyword evidence="2" id="KW-1185">Reference proteome</keyword>
<evidence type="ECO:0000313" key="1">
    <source>
        <dbReference type="EMBL" id="KOX79087.1"/>
    </source>
</evidence>
<dbReference type="InterPro" id="IPR050869">
    <property type="entry name" value="H3K4_H4K5_MeTrfase"/>
</dbReference>
<dbReference type="SUPFAM" id="SSF82199">
    <property type="entry name" value="SET domain"/>
    <property type="match status" value="1"/>
</dbReference>
<accession>A0A0M9A7Z6</accession>
<reference evidence="1 2" key="1">
    <citation type="submission" date="2015-07" db="EMBL/GenBank/DDBJ databases">
        <title>The genome of Melipona quadrifasciata.</title>
        <authorList>
            <person name="Pan H."/>
            <person name="Kapheim K."/>
        </authorList>
    </citation>
    <scope>NUCLEOTIDE SEQUENCE [LARGE SCALE GENOMIC DNA]</scope>
    <source>
        <strain evidence="1">0111107301</strain>
        <tissue evidence="1">Whole body</tissue>
    </source>
</reference>
<gene>
    <name evidence="1" type="ORF">WN51_09897</name>
</gene>
<sequence length="413" mass="46972">MNKSENFIKKGTTILTAKPFAYTLYSKYRNQRCDYCFKSKECASLKKCSPRVVPNVARLMARIIIKLNQGGDEEIGYYNERNYRKFKDLMSHCSEIKRDKKKMEHFICLCGILYEFLGDMPVPNTTELMGIYGRICINSFNISNLDTNIGVGIYLAPSILDHSCKPNAVAIFEGITIIVKTIEDLPSSNLSEASFIKITYIDVIKTTKDRRTELQSSYYFWCNCEKCESPEPMAEAAACPNKFCTYPCPSGADICENCNTNFPKNFKKIFDEISEFTAYHLENMKNIAYVSKMCLSKQEGILHPLNVQHVQTLQTAFDSSINLQHWEEAESYAKKLINGYLTYYGEIHPATGLLYLAIGKIQVYSGKKLKQAIEALRKASSILTITHGEQHSVIIEDLKPLLYQATVVDFNES</sequence>
<name>A0A0M9A7Z6_9HYME</name>
<dbReference type="PANTHER" id="PTHR12197">
    <property type="entry name" value="HISTONE-LYSINE N-METHYLTRANSFERASE SMYD"/>
    <property type="match status" value="1"/>
</dbReference>
<dbReference type="EMBL" id="KQ435715">
    <property type="protein sequence ID" value="KOX79087.1"/>
    <property type="molecule type" value="Genomic_DNA"/>
</dbReference>